<feature type="domain" description="Tyrosine specific protein phosphatases" evidence="6">
    <location>
        <begin position="244"/>
        <end position="305"/>
    </location>
</feature>
<dbReference type="InterPro" id="IPR016130">
    <property type="entry name" value="Tyr_Pase_AS"/>
</dbReference>
<dbReference type="OMA" id="TGNHIAP"/>
<dbReference type="SMART" id="SM00262">
    <property type="entry name" value="GEL"/>
    <property type="match status" value="2"/>
</dbReference>
<dbReference type="InterPro" id="IPR000340">
    <property type="entry name" value="Dual-sp_phosphatase_cat-dom"/>
</dbReference>
<accession>A0A8T2RC22</accession>
<organism evidence="7 8">
    <name type="scientific">Ceratopteris richardii</name>
    <name type="common">Triangle waterfern</name>
    <dbReference type="NCBI Taxonomy" id="49495"/>
    <lineage>
        <taxon>Eukaryota</taxon>
        <taxon>Viridiplantae</taxon>
        <taxon>Streptophyta</taxon>
        <taxon>Embryophyta</taxon>
        <taxon>Tracheophyta</taxon>
        <taxon>Polypodiopsida</taxon>
        <taxon>Polypodiidae</taxon>
        <taxon>Polypodiales</taxon>
        <taxon>Pteridineae</taxon>
        <taxon>Pteridaceae</taxon>
        <taxon>Parkerioideae</taxon>
        <taxon>Ceratopteris</taxon>
    </lineage>
</organism>
<dbReference type="Pfam" id="PF25466">
    <property type="entry name" value="MPK1_gelsolin_C"/>
    <property type="match status" value="1"/>
</dbReference>
<dbReference type="Pfam" id="PF00782">
    <property type="entry name" value="DSPc"/>
    <property type="match status" value="1"/>
</dbReference>
<name>A0A8T2RC22_CERRI</name>
<dbReference type="Gene3D" id="3.90.190.10">
    <property type="entry name" value="Protein tyrosine phosphatase superfamily"/>
    <property type="match status" value="1"/>
</dbReference>
<dbReference type="InterPro" id="IPR029006">
    <property type="entry name" value="ADF-H/Gelsolin-like_dom_sf"/>
</dbReference>
<dbReference type="InterPro" id="IPR000387">
    <property type="entry name" value="Tyr_Pase_dom"/>
</dbReference>
<dbReference type="Proteomes" id="UP000825935">
    <property type="component" value="Chromosome 28"/>
</dbReference>
<dbReference type="GO" id="GO:0051015">
    <property type="term" value="F:actin filament binding"/>
    <property type="evidence" value="ECO:0007669"/>
    <property type="project" value="InterPro"/>
</dbReference>
<dbReference type="SMART" id="SM00195">
    <property type="entry name" value="DSPc"/>
    <property type="match status" value="1"/>
</dbReference>
<keyword evidence="8" id="KW-1185">Reference proteome</keyword>
<reference evidence="7" key="1">
    <citation type="submission" date="2021-08" db="EMBL/GenBank/DDBJ databases">
        <title>WGS assembly of Ceratopteris richardii.</title>
        <authorList>
            <person name="Marchant D.B."/>
            <person name="Chen G."/>
            <person name="Jenkins J."/>
            <person name="Shu S."/>
            <person name="Leebens-Mack J."/>
            <person name="Grimwood J."/>
            <person name="Schmutz J."/>
            <person name="Soltis P."/>
            <person name="Soltis D."/>
            <person name="Chen Z.-H."/>
        </authorList>
    </citation>
    <scope>NUCLEOTIDE SEQUENCE</scope>
    <source>
        <strain evidence="7">Whitten #5841</strain>
        <tissue evidence="7">Leaf</tissue>
    </source>
</reference>
<keyword evidence="4" id="KW-0732">Signal</keyword>
<feature type="compositionally biased region" description="Polar residues" evidence="3">
    <location>
        <begin position="89"/>
        <end position="101"/>
    </location>
</feature>
<dbReference type="InterPro" id="IPR057528">
    <property type="entry name" value="MPK1_C"/>
</dbReference>
<evidence type="ECO:0000313" key="8">
    <source>
        <dbReference type="Proteomes" id="UP000825935"/>
    </source>
</evidence>
<evidence type="ECO:0000256" key="2">
    <source>
        <dbReference type="ARBA" id="ARBA00022912"/>
    </source>
</evidence>
<dbReference type="PANTHER" id="PTHR46381">
    <property type="entry name" value="MKPA PROTEIN"/>
    <property type="match status" value="1"/>
</dbReference>
<dbReference type="SUPFAM" id="SSF52799">
    <property type="entry name" value="(Phosphotyrosine protein) phosphatases II"/>
    <property type="match status" value="1"/>
</dbReference>
<dbReference type="CDD" id="cd14498">
    <property type="entry name" value="DSP"/>
    <property type="match status" value="1"/>
</dbReference>
<proteinExistence type="predicted"/>
<dbReference type="PROSITE" id="PS50056">
    <property type="entry name" value="TYR_PHOSPHATASE_2"/>
    <property type="match status" value="1"/>
</dbReference>
<evidence type="ECO:0000259" key="5">
    <source>
        <dbReference type="PROSITE" id="PS50054"/>
    </source>
</evidence>
<evidence type="ECO:0008006" key="9">
    <source>
        <dbReference type="Google" id="ProtNLM"/>
    </source>
</evidence>
<feature type="domain" description="Tyrosine-protein phosphatase" evidence="5">
    <location>
        <begin position="184"/>
        <end position="327"/>
    </location>
</feature>
<keyword evidence="1" id="KW-0378">Hydrolase</keyword>
<feature type="region of interest" description="Disordered" evidence="3">
    <location>
        <begin position="671"/>
        <end position="718"/>
    </location>
</feature>
<dbReference type="OrthoDB" id="165342at2759"/>
<evidence type="ECO:0000313" key="7">
    <source>
        <dbReference type="EMBL" id="KAH7293996.1"/>
    </source>
</evidence>
<feature type="signal peptide" evidence="4">
    <location>
        <begin position="1"/>
        <end position="21"/>
    </location>
</feature>
<feature type="region of interest" description="Disordered" evidence="3">
    <location>
        <begin position="84"/>
        <end position="111"/>
    </location>
</feature>
<dbReference type="PROSITE" id="PS00383">
    <property type="entry name" value="TYR_PHOSPHATASE_1"/>
    <property type="match status" value="1"/>
</dbReference>
<dbReference type="PANTHER" id="PTHR46381:SF2">
    <property type="entry name" value="MAP KINASE PHOSPHATASE"/>
    <property type="match status" value="1"/>
</dbReference>
<dbReference type="PROSITE" id="PS50054">
    <property type="entry name" value="TYR_PHOSPHATASE_DUAL"/>
    <property type="match status" value="1"/>
</dbReference>
<gene>
    <name evidence="7" type="ORF">KP509_28G051400</name>
</gene>
<evidence type="ECO:0000256" key="1">
    <source>
        <dbReference type="ARBA" id="ARBA00022801"/>
    </source>
</evidence>
<feature type="region of interest" description="Disordered" evidence="3">
    <location>
        <begin position="57"/>
        <end position="76"/>
    </location>
</feature>
<dbReference type="SUPFAM" id="SSF55753">
    <property type="entry name" value="Actin depolymerizing proteins"/>
    <property type="match status" value="2"/>
</dbReference>
<dbReference type="EMBL" id="CM035433">
    <property type="protein sequence ID" value="KAH7293996.1"/>
    <property type="molecule type" value="Genomic_DNA"/>
</dbReference>
<dbReference type="GO" id="GO:0004721">
    <property type="term" value="F:phosphoprotein phosphatase activity"/>
    <property type="evidence" value="ECO:0007669"/>
    <property type="project" value="UniProtKB-KW"/>
</dbReference>
<dbReference type="InterPro" id="IPR020422">
    <property type="entry name" value="TYR_PHOSPHATASE_DUAL_dom"/>
</dbReference>
<evidence type="ECO:0000259" key="6">
    <source>
        <dbReference type="PROSITE" id="PS50056"/>
    </source>
</evidence>
<dbReference type="InterPro" id="IPR007122">
    <property type="entry name" value="Villin/Gelsolin"/>
</dbReference>
<keyword evidence="2" id="KW-0904">Protein phosphatase</keyword>
<dbReference type="AlphaFoldDB" id="A0A8T2RC22"/>
<protein>
    <recommendedName>
        <fullName evidence="9">Protein-tyrosine-phosphatase MKP1</fullName>
    </recommendedName>
</protein>
<sequence>MQCALQLIPIQLVSLSASAAAVYSPRSSKGMVGKEVDTGTVDCRFPNVRKTYWRSATWGSHSAPPSPTIGPGFVEGNGFAAAPSDVNILPSTPRAQEQNQGSRSRPPLPPLQLLSISKKSLDEWPSAGLDDLGCDWQQVPSTPSGKKTKNNLDIKLDLASIQKYSLEPSEIQLKRNKFAHFDKQCSRVSDYHIYLGSDAVARDRETLRANGITHVLNCVGFVCPEYFKRELVYKTLWLQDSPCEDITSLLYDVFDYFEDVREQNGRVFVHCCQGVSRSTSLVIAYLMWRERSTFEDAFQDVKASRGITNPNMGFACQLLQCQKRVHATPMSPNAVLRMYRLAPHSPYDPLHLVPKALSNPGATCLDSRGAFVVHLPDRIFVWIGRDSDPKIAQAGKEAAGQVVRYERAKGPMQILLEGSECPQFWVLLRKCSLAHDQCNSSDGAPNILESNLHAGQQKNSKESEVEHVRLLGAGNRRVPLYDMDYDLYRTARLGGIIPPVPFTGMGVGDVPTRIPVKDDGWSLLRRKFLEGKLSLGKDTSSTEKSRSGRLLLDSSLFIRESPSLLSSTSSLSVTPESPFASPVSQLDDELPELLQSPSTPFATPVAQLENLTLQTPRTPYATPVPHLRMLSMEMAQASTSSIHMDSSPHLDHPLMDNLYISSSVKTTHKSIKSSASTLAQRRGGILPTLQLPRSENGPPPAPRGTSRKPKLPPVLSAERHKAEELSESIEILRLGSEVIFREGGHEGAECTSDTRFLEGDPGDENVCISELDTDNTIVHTKSLPKVLDYWQSSLYKWPDWKKVEMLDPNDLDTSSAFILLATKADMKEHNQREKVFVWIGKQYVVNPTSNSSTEDEMCHQIGYMFLRDMILPSDIPIQVIHEGKESEEFRDMFNKG</sequence>
<evidence type="ECO:0000256" key="4">
    <source>
        <dbReference type="SAM" id="SignalP"/>
    </source>
</evidence>
<dbReference type="Gene3D" id="3.40.20.10">
    <property type="entry name" value="Severin"/>
    <property type="match status" value="2"/>
</dbReference>
<comment type="caution">
    <text evidence="7">The sequence shown here is derived from an EMBL/GenBank/DDBJ whole genome shotgun (WGS) entry which is preliminary data.</text>
</comment>
<evidence type="ECO:0000256" key="3">
    <source>
        <dbReference type="SAM" id="MobiDB-lite"/>
    </source>
</evidence>
<dbReference type="InterPro" id="IPR029021">
    <property type="entry name" value="Prot-tyrosine_phosphatase-like"/>
</dbReference>
<feature type="chain" id="PRO_5035771014" description="Protein-tyrosine-phosphatase MKP1" evidence="4">
    <location>
        <begin position="22"/>
        <end position="896"/>
    </location>
</feature>